<dbReference type="GO" id="GO:0044718">
    <property type="term" value="P:siderophore transmembrane transport"/>
    <property type="evidence" value="ECO:0007669"/>
    <property type="project" value="TreeGrafter"/>
</dbReference>
<dbReference type="OrthoDB" id="8764943at2"/>
<keyword evidence="3" id="KW-1134">Transmembrane beta strand</keyword>
<dbReference type="GO" id="GO:0009279">
    <property type="term" value="C:cell outer membrane"/>
    <property type="evidence" value="ECO:0007669"/>
    <property type="project" value="UniProtKB-SubCell"/>
</dbReference>
<dbReference type="InterPro" id="IPR039426">
    <property type="entry name" value="TonB-dep_rcpt-like"/>
</dbReference>
<evidence type="ECO:0000256" key="3">
    <source>
        <dbReference type="ARBA" id="ARBA00022452"/>
    </source>
</evidence>
<dbReference type="InterPro" id="IPR036942">
    <property type="entry name" value="Beta-barrel_TonB_sf"/>
</dbReference>
<dbReference type="InterPro" id="IPR008969">
    <property type="entry name" value="CarboxyPept-like_regulatory"/>
</dbReference>
<protein>
    <submittedName>
        <fullName evidence="10">Outer membrane receptor proteins, mostly Fe transport</fullName>
    </submittedName>
</protein>
<keyword evidence="2" id="KW-0813">Transport</keyword>
<dbReference type="RefSeq" id="WP_072399688.1">
    <property type="nucleotide sequence ID" value="NZ_FPKV01000001.1"/>
</dbReference>
<keyword evidence="11" id="KW-1185">Reference proteome</keyword>
<evidence type="ECO:0000256" key="5">
    <source>
        <dbReference type="ARBA" id="ARBA00022729"/>
    </source>
</evidence>
<evidence type="ECO:0000256" key="4">
    <source>
        <dbReference type="ARBA" id="ARBA00022692"/>
    </source>
</evidence>
<dbReference type="GO" id="GO:0015344">
    <property type="term" value="F:siderophore uptake transmembrane transporter activity"/>
    <property type="evidence" value="ECO:0007669"/>
    <property type="project" value="TreeGrafter"/>
</dbReference>
<feature type="domain" description="Outer membrane protein beta-barrel" evidence="9">
    <location>
        <begin position="380"/>
        <end position="779"/>
    </location>
</feature>
<evidence type="ECO:0000313" key="11">
    <source>
        <dbReference type="Proteomes" id="UP000182544"/>
    </source>
</evidence>
<evidence type="ECO:0000313" key="10">
    <source>
        <dbReference type="EMBL" id="SFZ89322.1"/>
    </source>
</evidence>
<dbReference type="InterPro" id="IPR041700">
    <property type="entry name" value="OMP_b-brl_3"/>
</dbReference>
<dbReference type="Proteomes" id="UP000182544">
    <property type="component" value="Unassembled WGS sequence"/>
</dbReference>
<dbReference type="SUPFAM" id="SSF56935">
    <property type="entry name" value="Porins"/>
    <property type="match status" value="1"/>
</dbReference>
<feature type="signal peptide" evidence="8">
    <location>
        <begin position="1"/>
        <end position="20"/>
    </location>
</feature>
<keyword evidence="5 8" id="KW-0732">Signal</keyword>
<keyword evidence="6" id="KW-0472">Membrane</keyword>
<dbReference type="EMBL" id="FPKV01000001">
    <property type="protein sequence ID" value="SFZ89322.1"/>
    <property type="molecule type" value="Genomic_DNA"/>
</dbReference>
<dbReference type="AlphaFoldDB" id="A0A1K2IAM5"/>
<proteinExistence type="predicted"/>
<evidence type="ECO:0000259" key="9">
    <source>
        <dbReference type="Pfam" id="PF14905"/>
    </source>
</evidence>
<dbReference type="Pfam" id="PF13620">
    <property type="entry name" value="CarboxypepD_reg"/>
    <property type="match status" value="1"/>
</dbReference>
<dbReference type="STRING" id="369401.SAMN05428642_101156"/>
<evidence type="ECO:0000256" key="6">
    <source>
        <dbReference type="ARBA" id="ARBA00023136"/>
    </source>
</evidence>
<sequence length="807" mass="91785">MNFKCIIKLLLFFISCYINAQSQHTISGLISDSNNKGIPFANVLLLKSNDSTLTKGTITSDDGNYKMEGVPNGNFLIMSSSVGYQSAYSNPFYLDSDHEAETLILNEGEQLNEVVVEATKPLYQQKIDRMVINVENSIVSAGGSALEILERSPGVIVNRQSNDISVVGKDGVVVMIDGKTSYVPVSALIQMLDGMSADNIESIELITTPPSNLDAEGNAGFINIVMKKRSDLGLNGSYSLSAGYSNDFVTSNNINFNYRKNKINLFGNYSFSWDGTNQVFTLYKQFLDNNDNLLTTDTYADRDATQRNHNIRFGLDYQTSEKAIMGFLVTAYSNKWSMDAINKTANTENGFPDSFVNVLNDEINLWEHFGANYNFKYNFTKDKFISFDLDYLYYKDDNPNNYFNTFYNENNTFDREELARSGKLTPIKTWVAKLDYNANIGEKIKLETGIKGTKSNFNNDVSVENNDGSGWVIDPTLTNYSDLKESIFATYASLDYTINDSWSSKFGLRYEYTSTKLDIDTEGVVVDRKYGKLFPSIFFNKKINDNLNMNVSYSKRITRPTFNDMAPFVILFDPTTFFSGNASLQPAISNTFKYDINYKSYIFSIQYTDQDSSIANFQERYDEDNDRLIFEASNLDYTKTFSIILGFPLKISNWWRTQNNITYINQKIRGFYKDEALEAQLSNYTINLSNSFKFSDTFSGELTAFYTSESLFGTAKYDAFYRVNIGLQKKFSDKWGSLRFSVNDAFNSFEFKGGTDIPDENLLTRNLFDFSAPTFTLTYTRNFGNNKLKSARERETGAEEERQRVTN</sequence>
<evidence type="ECO:0000256" key="1">
    <source>
        <dbReference type="ARBA" id="ARBA00004571"/>
    </source>
</evidence>
<keyword evidence="7" id="KW-0998">Cell outer membrane</keyword>
<dbReference type="PANTHER" id="PTHR30069:SF29">
    <property type="entry name" value="HEMOGLOBIN AND HEMOGLOBIN-HAPTOGLOBIN-BINDING PROTEIN 1-RELATED"/>
    <property type="match status" value="1"/>
</dbReference>
<dbReference type="PANTHER" id="PTHR30069">
    <property type="entry name" value="TONB-DEPENDENT OUTER MEMBRANE RECEPTOR"/>
    <property type="match status" value="1"/>
</dbReference>
<keyword evidence="10" id="KW-0675">Receptor</keyword>
<gene>
    <name evidence="10" type="ORF">SAMN05428642_101156</name>
</gene>
<organism evidence="10 11">
    <name type="scientific">Flaviramulus basaltis</name>
    <dbReference type="NCBI Taxonomy" id="369401"/>
    <lineage>
        <taxon>Bacteria</taxon>
        <taxon>Pseudomonadati</taxon>
        <taxon>Bacteroidota</taxon>
        <taxon>Flavobacteriia</taxon>
        <taxon>Flavobacteriales</taxon>
        <taxon>Flavobacteriaceae</taxon>
        <taxon>Flaviramulus</taxon>
    </lineage>
</organism>
<dbReference type="Pfam" id="PF14905">
    <property type="entry name" value="OMP_b-brl_3"/>
    <property type="match status" value="1"/>
</dbReference>
<accession>A0A1K2IAM5</accession>
<evidence type="ECO:0000256" key="2">
    <source>
        <dbReference type="ARBA" id="ARBA00022448"/>
    </source>
</evidence>
<dbReference type="SUPFAM" id="SSF49464">
    <property type="entry name" value="Carboxypeptidase regulatory domain-like"/>
    <property type="match status" value="1"/>
</dbReference>
<comment type="subcellular location">
    <subcellularLocation>
        <location evidence="1">Cell outer membrane</location>
        <topology evidence="1">Multi-pass membrane protein</topology>
    </subcellularLocation>
</comment>
<name>A0A1K2IAM5_9FLAO</name>
<evidence type="ECO:0000256" key="8">
    <source>
        <dbReference type="SAM" id="SignalP"/>
    </source>
</evidence>
<dbReference type="Gene3D" id="2.60.40.1120">
    <property type="entry name" value="Carboxypeptidase-like, regulatory domain"/>
    <property type="match status" value="1"/>
</dbReference>
<keyword evidence="4" id="KW-0812">Transmembrane</keyword>
<feature type="chain" id="PRO_5012746858" evidence="8">
    <location>
        <begin position="21"/>
        <end position="807"/>
    </location>
</feature>
<dbReference type="Gene3D" id="2.40.170.20">
    <property type="entry name" value="TonB-dependent receptor, beta-barrel domain"/>
    <property type="match status" value="1"/>
</dbReference>
<evidence type="ECO:0000256" key="7">
    <source>
        <dbReference type="ARBA" id="ARBA00023237"/>
    </source>
</evidence>
<reference evidence="10 11" key="1">
    <citation type="submission" date="2016-10" db="EMBL/GenBank/DDBJ databases">
        <authorList>
            <person name="de Groot N.N."/>
        </authorList>
    </citation>
    <scope>NUCLEOTIDE SEQUENCE [LARGE SCALE GENOMIC DNA]</scope>
    <source>
        <strain evidence="10 11">DSM 18180</strain>
    </source>
</reference>